<keyword evidence="3" id="KW-1185">Reference proteome</keyword>
<accession>A0A031LPW1</accession>
<dbReference type="EMBL" id="JFZT01000039">
    <property type="protein sequence ID" value="EZQ06785.1"/>
    <property type="molecule type" value="Genomic_DNA"/>
</dbReference>
<feature type="domain" description="DNA/RNA-binding protein Alba-like" evidence="1">
    <location>
        <begin position="9"/>
        <end position="64"/>
    </location>
</feature>
<dbReference type="RefSeq" id="WP_048099322.1">
    <property type="nucleotide sequence ID" value="NZ_JFZT01000039.1"/>
</dbReference>
<reference evidence="2 3" key="1">
    <citation type="submission" date="2014-03" db="EMBL/GenBank/DDBJ databases">
        <title>Draft genome sequence of the novel thermoacidophilic archaea Acidianus copahuensis ALE1 strain, isolated from Copahue volcanic area in Neuquen Argentina.</title>
        <authorList>
            <person name="Urbieta M.S."/>
            <person name="Rascovan N."/>
            <person name="Castro C."/>
            <person name="Revale S."/>
            <person name="Giaveno M.A."/>
            <person name="Vazquez M.P."/>
            <person name="Donati E.R."/>
        </authorList>
    </citation>
    <scope>NUCLEOTIDE SEQUENCE [LARGE SCALE GENOMIC DNA]</scope>
    <source>
        <strain evidence="2 3">ALE1</strain>
    </source>
</reference>
<proteinExistence type="predicted"/>
<dbReference type="Gene3D" id="3.30.110.20">
    <property type="entry name" value="Alba-like domain"/>
    <property type="match status" value="1"/>
</dbReference>
<dbReference type="InterPro" id="IPR036882">
    <property type="entry name" value="Alba-like_dom_sf"/>
</dbReference>
<dbReference type="OrthoDB" id="10360at2157"/>
<evidence type="ECO:0000313" key="3">
    <source>
        <dbReference type="Proteomes" id="UP000024332"/>
    </source>
</evidence>
<sequence length="89" mass="10229">MAEKPYQLVVSRTRTVEEHVLDVLEVFNKGTQEVEIKGYGREIDKVADVYNAIKDRLGDGVSLEGTSIGSETKDRRRISYLLLRLKRIY</sequence>
<dbReference type="InterPro" id="IPR002775">
    <property type="entry name" value="DNA/RNA-bd_Alba-like"/>
</dbReference>
<organism evidence="2 3">
    <name type="scientific">Candidatus Acidianus copahuensis</name>
    <dbReference type="NCBI Taxonomy" id="1160895"/>
    <lineage>
        <taxon>Archaea</taxon>
        <taxon>Thermoproteota</taxon>
        <taxon>Thermoprotei</taxon>
        <taxon>Sulfolobales</taxon>
        <taxon>Sulfolobaceae</taxon>
        <taxon>Acidianus</taxon>
    </lineage>
</organism>
<comment type="caution">
    <text evidence="2">The sequence shown here is derived from an EMBL/GenBank/DDBJ whole genome shotgun (WGS) entry which is preliminary data.</text>
</comment>
<evidence type="ECO:0000259" key="1">
    <source>
        <dbReference type="Pfam" id="PF01918"/>
    </source>
</evidence>
<dbReference type="GO" id="GO:0003677">
    <property type="term" value="F:DNA binding"/>
    <property type="evidence" value="ECO:0007669"/>
    <property type="project" value="UniProtKB-KW"/>
</dbReference>
<keyword evidence="2" id="KW-0238">DNA-binding</keyword>
<name>A0A031LPW1_9CREN</name>
<dbReference type="SUPFAM" id="SSF82704">
    <property type="entry name" value="AlbA-like"/>
    <property type="match status" value="1"/>
</dbReference>
<gene>
    <name evidence="2" type="ORF">CM19_05260</name>
</gene>
<evidence type="ECO:0000313" key="2">
    <source>
        <dbReference type="EMBL" id="EZQ06785.1"/>
    </source>
</evidence>
<dbReference type="Pfam" id="PF01918">
    <property type="entry name" value="Alba"/>
    <property type="match status" value="1"/>
</dbReference>
<dbReference type="STRING" id="1160895.CM19_05260"/>
<dbReference type="AlphaFoldDB" id="A0A031LPW1"/>
<dbReference type="Proteomes" id="UP000024332">
    <property type="component" value="Unassembled WGS sequence"/>
</dbReference>
<protein>
    <submittedName>
        <fullName evidence="2">DNA-binding protein</fullName>
    </submittedName>
</protein>